<dbReference type="InterPro" id="IPR046342">
    <property type="entry name" value="CBS_dom_sf"/>
</dbReference>
<sequence length="228" mass="26587">MNRADIFLVSFNKIEKWLKKQLEFPSNMGVTEMLRRVKKRSDLPIAEIEFDLIEFSQLRNAIVHNRIETDFIIAEPNEWAVERILEIENELLHPRLVERILKTNVKIFTADVPLQEILYIIVEKEYSQFPIYQNKKFRGLITTKGIGMWFAKNADNNMMDLNYYTAIDILDLDNKRDAVSFLSLSDTEYKAKELFKSNPRLEAILVTQNGKSNGKLIGIISPKDLFGE</sequence>
<gene>
    <name evidence="2" type="ORF">G7082_11135</name>
</gene>
<dbReference type="AlphaFoldDB" id="A0A6G8AVT4"/>
<dbReference type="Gene3D" id="3.10.580.10">
    <property type="entry name" value="CBS-domain"/>
    <property type="match status" value="1"/>
</dbReference>
<accession>A0A6G8AVT4</accession>
<name>A0A6G8AVT4_9ENTE</name>
<proteinExistence type="predicted"/>
<keyword evidence="3" id="KW-1185">Reference proteome</keyword>
<dbReference type="Proteomes" id="UP000501747">
    <property type="component" value="Chromosome"/>
</dbReference>
<dbReference type="InterPro" id="IPR000644">
    <property type="entry name" value="CBS_dom"/>
</dbReference>
<evidence type="ECO:0000259" key="1">
    <source>
        <dbReference type="Pfam" id="PF00571"/>
    </source>
</evidence>
<evidence type="ECO:0000313" key="3">
    <source>
        <dbReference type="Proteomes" id="UP000501747"/>
    </source>
</evidence>
<evidence type="ECO:0000313" key="2">
    <source>
        <dbReference type="EMBL" id="QIL49023.1"/>
    </source>
</evidence>
<dbReference type="SUPFAM" id="SSF54631">
    <property type="entry name" value="CBS-domain pair"/>
    <property type="match status" value="1"/>
</dbReference>
<dbReference type="Pfam" id="PF00571">
    <property type="entry name" value="CBS"/>
    <property type="match status" value="1"/>
</dbReference>
<feature type="domain" description="CBS" evidence="1">
    <location>
        <begin position="97"/>
        <end position="144"/>
    </location>
</feature>
<reference evidence="2 3" key="1">
    <citation type="submission" date="2020-03" db="EMBL/GenBank/DDBJ databases">
        <title>Vagococcus sp. nov., isolated from beetles.</title>
        <authorList>
            <person name="Hyun D.-W."/>
            <person name="Bae J.-W."/>
        </authorList>
    </citation>
    <scope>NUCLEOTIDE SEQUENCE [LARGE SCALE GENOMIC DNA]</scope>
    <source>
        <strain evidence="2 3">HDW17B</strain>
    </source>
</reference>
<protein>
    <submittedName>
        <fullName evidence="2">CBS domain-containing protein</fullName>
    </submittedName>
</protein>
<dbReference type="RefSeq" id="WP_166035152.1">
    <property type="nucleotide sequence ID" value="NZ_CP049887.1"/>
</dbReference>
<dbReference type="KEGG" id="vhy:G7082_11135"/>
<dbReference type="EMBL" id="CP049887">
    <property type="protein sequence ID" value="QIL49023.1"/>
    <property type="molecule type" value="Genomic_DNA"/>
</dbReference>
<organism evidence="2 3">
    <name type="scientific">Vagococcus hydrophili</name>
    <dbReference type="NCBI Taxonomy" id="2714947"/>
    <lineage>
        <taxon>Bacteria</taxon>
        <taxon>Bacillati</taxon>
        <taxon>Bacillota</taxon>
        <taxon>Bacilli</taxon>
        <taxon>Lactobacillales</taxon>
        <taxon>Enterococcaceae</taxon>
        <taxon>Vagococcus</taxon>
    </lineage>
</organism>